<sequence>MRILGIETSCDDTAAAVVDDTGLVLSSVVSSQDSFHRKYDGIVPEIASRRHTATIIASVDEALLQAGMRIRDVDGIAVTYGPGLIGSLLVGVETAKGLAYASGKPLIPVNHLEGHVMASFLHDSGSDLQPLTGGDFPLLALIVSGGHTELVYADRWLHYRVLGTTRDDAAGETLDKFAKYLGLGYPGGPVVQKIGATGDPSYHSFPRVTFSREGYEFSFSGLKTAGINYVKSLTSEELKAHLSDIVASFESAVVGELAGKSLRAARDLSPRTLTVVGGVAANKRLRDSFARAGDVRVYFPPMKYCTDNGAMIAYAGTRRAMLDVRAAIDLDACSSLGIEDSSLNT</sequence>
<dbReference type="HAMAP" id="MF_01445">
    <property type="entry name" value="TsaD"/>
    <property type="match status" value="1"/>
</dbReference>
<comment type="function">
    <text evidence="7">Required for the formation of a threonylcarbamoyl group on adenosine at position 37 (t(6)A37) in tRNAs that read codons beginning with adenine. Is involved in the transfer of the threonylcarbamoyl moiety of threonylcarbamoyl-AMP (TC-AMP) to the N6 group of A37, together with TsaE and TsaB. TsaD likely plays a direct catalytic role in this reaction.</text>
</comment>
<evidence type="ECO:0000256" key="1">
    <source>
        <dbReference type="ARBA" id="ARBA00022679"/>
    </source>
</evidence>
<evidence type="ECO:0000256" key="6">
    <source>
        <dbReference type="ARBA" id="ARBA00048117"/>
    </source>
</evidence>
<keyword evidence="4 7" id="KW-0408">Iron</keyword>
<dbReference type="GO" id="GO:0061711">
    <property type="term" value="F:tRNA N(6)-L-threonylcarbamoyladenine synthase activity"/>
    <property type="evidence" value="ECO:0007669"/>
    <property type="project" value="UniProtKB-EC"/>
</dbReference>
<feature type="binding site" evidence="7">
    <location>
        <position position="188"/>
    </location>
    <ligand>
        <name>substrate</name>
    </ligand>
</feature>
<evidence type="ECO:0000256" key="7">
    <source>
        <dbReference type="HAMAP-Rule" id="MF_01445"/>
    </source>
</evidence>
<dbReference type="NCBIfam" id="TIGR00329">
    <property type="entry name" value="gcp_kae1"/>
    <property type="match status" value="1"/>
</dbReference>
<dbReference type="GO" id="GO:0005506">
    <property type="term" value="F:iron ion binding"/>
    <property type="evidence" value="ECO:0007669"/>
    <property type="project" value="UniProtKB-UniRule"/>
</dbReference>
<dbReference type="PRINTS" id="PR00789">
    <property type="entry name" value="OSIALOPTASE"/>
</dbReference>
<comment type="catalytic activity">
    <reaction evidence="6 7">
        <text>L-threonylcarbamoyladenylate + adenosine(37) in tRNA = N(6)-L-threonylcarbamoyladenosine(37) in tRNA + AMP + H(+)</text>
        <dbReference type="Rhea" id="RHEA:37059"/>
        <dbReference type="Rhea" id="RHEA-COMP:10162"/>
        <dbReference type="Rhea" id="RHEA-COMP:10163"/>
        <dbReference type="ChEBI" id="CHEBI:15378"/>
        <dbReference type="ChEBI" id="CHEBI:73682"/>
        <dbReference type="ChEBI" id="CHEBI:74411"/>
        <dbReference type="ChEBI" id="CHEBI:74418"/>
        <dbReference type="ChEBI" id="CHEBI:456215"/>
        <dbReference type="EC" id="2.3.1.234"/>
    </reaction>
</comment>
<gene>
    <name evidence="7 9" type="primary">tsaD</name>
    <name evidence="9" type="ORF">SMC7_00610</name>
</gene>
<dbReference type="FunFam" id="3.30.420.40:FF:000012">
    <property type="entry name" value="tRNA N6-adenosine threonylcarbamoyltransferase"/>
    <property type="match status" value="1"/>
</dbReference>
<dbReference type="AlphaFoldDB" id="A0A398CVP5"/>
<comment type="caution">
    <text evidence="9">The sequence shown here is derived from an EMBL/GenBank/DDBJ whole genome shotgun (WGS) entry which is preliminary data.</text>
</comment>
<evidence type="ECO:0000256" key="4">
    <source>
        <dbReference type="ARBA" id="ARBA00023004"/>
    </source>
</evidence>
<evidence type="ECO:0000256" key="5">
    <source>
        <dbReference type="ARBA" id="ARBA00023315"/>
    </source>
</evidence>
<dbReference type="SUPFAM" id="SSF53067">
    <property type="entry name" value="Actin-like ATPase domain"/>
    <property type="match status" value="1"/>
</dbReference>
<dbReference type="GO" id="GO:0002949">
    <property type="term" value="P:tRNA threonylcarbamoyladenosine modification"/>
    <property type="evidence" value="ECO:0007669"/>
    <property type="project" value="UniProtKB-UniRule"/>
</dbReference>
<dbReference type="InterPro" id="IPR017861">
    <property type="entry name" value="KAE1/TsaD"/>
</dbReference>
<dbReference type="Gene3D" id="3.30.420.40">
    <property type="match status" value="2"/>
</dbReference>
<feature type="binding site" evidence="7">
    <location>
        <position position="307"/>
    </location>
    <ligand>
        <name>Fe cation</name>
        <dbReference type="ChEBI" id="CHEBI:24875"/>
    </ligand>
</feature>
<keyword evidence="10" id="KW-1185">Reference proteome</keyword>
<feature type="domain" description="Gcp-like" evidence="8">
    <location>
        <begin position="24"/>
        <end position="314"/>
    </location>
</feature>
<dbReference type="EC" id="2.3.1.234" evidence="7"/>
<keyword evidence="3 7" id="KW-0479">Metal-binding</keyword>
<dbReference type="InterPro" id="IPR022450">
    <property type="entry name" value="TsaD"/>
</dbReference>
<organism evidence="9 10">
    <name type="scientific">Candidatus Cryosericum terrychapinii</name>
    <dbReference type="NCBI Taxonomy" id="2290919"/>
    <lineage>
        <taxon>Bacteria</taxon>
        <taxon>Pseudomonadati</taxon>
        <taxon>Caldisericota/Cryosericota group</taxon>
        <taxon>Candidatus Cryosericota</taxon>
        <taxon>Candidatus Cryosericia</taxon>
        <taxon>Candidatus Cryosericales</taxon>
        <taxon>Candidatus Cryosericaceae</taxon>
        <taxon>Candidatus Cryosericum</taxon>
    </lineage>
</organism>
<feature type="binding site" evidence="7">
    <location>
        <position position="111"/>
    </location>
    <ligand>
        <name>Fe cation</name>
        <dbReference type="ChEBI" id="CHEBI:24875"/>
    </ligand>
</feature>
<comment type="cofactor">
    <cofactor evidence="7">
        <name>Fe(2+)</name>
        <dbReference type="ChEBI" id="CHEBI:29033"/>
    </cofactor>
    <text evidence="7">Binds 1 Fe(2+) ion per subunit.</text>
</comment>
<dbReference type="Pfam" id="PF00814">
    <property type="entry name" value="TsaD"/>
    <property type="match status" value="1"/>
</dbReference>
<feature type="binding site" evidence="7">
    <location>
        <begin position="142"/>
        <end position="146"/>
    </location>
    <ligand>
        <name>substrate</name>
    </ligand>
</feature>
<dbReference type="InterPro" id="IPR043129">
    <property type="entry name" value="ATPase_NBD"/>
</dbReference>
<dbReference type="CDD" id="cd24133">
    <property type="entry name" value="ASKHA_NBD_TsaD_bac"/>
    <property type="match status" value="1"/>
</dbReference>
<reference evidence="9 10" key="1">
    <citation type="submission" date="2018-09" db="EMBL/GenBank/DDBJ databases">
        <title>Discovery and Ecogenomic Context for Candidatus Cryosericales, a Global Caldiserica Order Active in Thawing Permafrost.</title>
        <authorList>
            <person name="Martinez M.A."/>
            <person name="Woodcroft B.J."/>
            <person name="Ignacio Espinoza J.C."/>
            <person name="Zayed A."/>
            <person name="Singleton C.M."/>
            <person name="Boyd J."/>
            <person name="Li Y.-F."/>
            <person name="Purvine S."/>
            <person name="Maughan H."/>
            <person name="Hodgkins S.B."/>
            <person name="Anderson D."/>
            <person name="Sederholm M."/>
            <person name="Temperton B."/>
            <person name="Saleska S.R."/>
            <person name="Tyson G.W."/>
            <person name="Rich V.I."/>
        </authorList>
    </citation>
    <scope>NUCLEOTIDE SEQUENCE [LARGE SCALE GENOMIC DNA]</scope>
    <source>
        <strain evidence="9 10">SMC7</strain>
    </source>
</reference>
<dbReference type="PANTHER" id="PTHR11735:SF6">
    <property type="entry name" value="TRNA N6-ADENOSINE THREONYLCARBAMOYLTRANSFERASE, MITOCHONDRIAL"/>
    <property type="match status" value="1"/>
</dbReference>
<comment type="similarity">
    <text evidence="7">Belongs to the KAE1 / TsaD family.</text>
</comment>
<dbReference type="EMBL" id="QXIS01000004">
    <property type="protein sequence ID" value="RIE06782.1"/>
    <property type="molecule type" value="Genomic_DNA"/>
</dbReference>
<accession>A0A398CVP5</accession>
<keyword evidence="7" id="KW-0963">Cytoplasm</keyword>
<dbReference type="RefSeq" id="WP_119088451.1">
    <property type="nucleotide sequence ID" value="NZ_QXIS01000004.1"/>
</dbReference>
<dbReference type="OrthoDB" id="9806197at2"/>
<dbReference type="GO" id="GO:0005737">
    <property type="term" value="C:cytoplasm"/>
    <property type="evidence" value="ECO:0007669"/>
    <property type="project" value="UniProtKB-SubCell"/>
</dbReference>
<proteinExistence type="inferred from homology"/>
<dbReference type="Proteomes" id="UP000266328">
    <property type="component" value="Unassembled WGS sequence"/>
</dbReference>
<dbReference type="InterPro" id="IPR000905">
    <property type="entry name" value="Gcp-like_dom"/>
</dbReference>
<comment type="caution">
    <text evidence="7">Lacks conserved residue(s) required for the propagation of feature annotation.</text>
</comment>
<feature type="binding site" evidence="7">
    <location>
        <position position="115"/>
    </location>
    <ligand>
        <name>Fe cation</name>
        <dbReference type="ChEBI" id="CHEBI:24875"/>
    </ligand>
</feature>
<evidence type="ECO:0000313" key="9">
    <source>
        <dbReference type="EMBL" id="RIE06782.1"/>
    </source>
</evidence>
<evidence type="ECO:0000259" key="8">
    <source>
        <dbReference type="Pfam" id="PF00814"/>
    </source>
</evidence>
<evidence type="ECO:0000256" key="3">
    <source>
        <dbReference type="ARBA" id="ARBA00022723"/>
    </source>
</evidence>
<evidence type="ECO:0000256" key="2">
    <source>
        <dbReference type="ARBA" id="ARBA00022694"/>
    </source>
</evidence>
<keyword evidence="1 7" id="KW-0808">Transferase</keyword>
<keyword evidence="2 7" id="KW-0819">tRNA processing</keyword>
<dbReference type="NCBIfam" id="TIGR03723">
    <property type="entry name" value="T6A_TsaD_YgjD"/>
    <property type="match status" value="1"/>
</dbReference>
<feature type="binding site" evidence="7">
    <location>
        <position position="282"/>
    </location>
    <ligand>
        <name>substrate</name>
    </ligand>
</feature>
<evidence type="ECO:0000313" key="10">
    <source>
        <dbReference type="Proteomes" id="UP000266328"/>
    </source>
</evidence>
<keyword evidence="5 7" id="KW-0012">Acyltransferase</keyword>
<name>A0A398CVP5_9BACT</name>
<feature type="binding site" evidence="7">
    <location>
        <position position="175"/>
    </location>
    <ligand>
        <name>substrate</name>
    </ligand>
</feature>
<protein>
    <recommendedName>
        <fullName evidence="7">tRNA N6-adenosine threonylcarbamoyltransferase</fullName>
        <ecNumber evidence="7">2.3.1.234</ecNumber>
    </recommendedName>
    <alternativeName>
        <fullName evidence="7">N6-L-threonylcarbamoyladenine synthase</fullName>
        <shortName evidence="7">t(6)A synthase</shortName>
    </alternativeName>
    <alternativeName>
        <fullName evidence="7">t(6)A37 threonylcarbamoyladenosine biosynthesis protein TsaD</fullName>
    </alternativeName>
    <alternativeName>
        <fullName evidence="7">tRNA threonylcarbamoyladenosine biosynthesis protein TsaD</fullName>
    </alternativeName>
</protein>
<comment type="subcellular location">
    <subcellularLocation>
        <location evidence="7">Cytoplasm</location>
    </subcellularLocation>
</comment>
<dbReference type="PANTHER" id="PTHR11735">
    <property type="entry name" value="TRNA N6-ADENOSINE THREONYLCARBAMOYLTRANSFERASE"/>
    <property type="match status" value="1"/>
</dbReference>